<feature type="compositionally biased region" description="Low complexity" evidence="13">
    <location>
        <begin position="35"/>
        <end position="59"/>
    </location>
</feature>
<evidence type="ECO:0000256" key="8">
    <source>
        <dbReference type="ARBA" id="ARBA00022692"/>
    </source>
</evidence>
<dbReference type="NCBIfam" id="TIGR04126">
    <property type="entry name" value="PGF_CTERM"/>
    <property type="match status" value="1"/>
</dbReference>
<dbReference type="EMBL" id="RKLU01000001">
    <property type="protein sequence ID" value="TQQ83858.1"/>
    <property type="molecule type" value="Genomic_DNA"/>
</dbReference>
<dbReference type="NCBIfam" id="TIGR04207">
    <property type="entry name" value="halo_sig_pep"/>
    <property type="match status" value="1"/>
</dbReference>
<keyword evidence="6" id="KW-0964">Secreted</keyword>
<comment type="caution">
    <text evidence="17">The sequence shown here is derived from an EMBL/GenBank/DDBJ whole genome shotgun (WGS) entry which is preliminary data.</text>
</comment>
<dbReference type="InterPro" id="IPR026452">
    <property type="entry name" value="Surf_glycop_sig_pep"/>
</dbReference>
<evidence type="ECO:0000256" key="7">
    <source>
        <dbReference type="ARBA" id="ARBA00022601"/>
    </source>
</evidence>
<evidence type="ECO:0000256" key="10">
    <source>
        <dbReference type="ARBA" id="ARBA00022989"/>
    </source>
</evidence>
<dbReference type="Pfam" id="PF25162">
    <property type="entry name" value="DUF7827"/>
    <property type="match status" value="1"/>
</dbReference>
<feature type="transmembrane region" description="Helical" evidence="14">
    <location>
        <begin position="1096"/>
        <end position="1114"/>
    </location>
</feature>
<feature type="domain" description="DUF7827" evidence="16">
    <location>
        <begin position="525"/>
        <end position="632"/>
    </location>
</feature>
<keyword evidence="5" id="KW-0134">Cell wall</keyword>
<dbReference type="Proteomes" id="UP000705823">
    <property type="component" value="Unassembled WGS sequence"/>
</dbReference>
<keyword evidence="7" id="KW-0701">S-layer</keyword>
<organism evidence="17 18">
    <name type="scientific">Halonotius terrestris</name>
    <dbReference type="NCBI Taxonomy" id="2487750"/>
    <lineage>
        <taxon>Archaea</taxon>
        <taxon>Methanobacteriati</taxon>
        <taxon>Methanobacteriota</taxon>
        <taxon>Stenosarchaea group</taxon>
        <taxon>Halobacteria</taxon>
        <taxon>Halobacteriales</taxon>
        <taxon>Haloferacaceae</taxon>
        <taxon>Halonotius</taxon>
    </lineage>
</organism>
<evidence type="ECO:0000256" key="12">
    <source>
        <dbReference type="ARBA" id="ARBA00023180"/>
    </source>
</evidence>
<feature type="compositionally biased region" description="Acidic residues" evidence="13">
    <location>
        <begin position="1049"/>
        <end position="1091"/>
    </location>
</feature>
<name>A0A8J8TCU0_9EURY</name>
<keyword evidence="4" id="KW-1003">Cell membrane</keyword>
<sequence>MNVPSLLISTSIVVSEPGVTSLSETYGERFGRPCASRPATTPTPTVVVQRATTTPTTSQRRSDPVVTIAPTADCGLAVCSPENVISRLRACLALRVLVKRNCGTRCRFIHVYPPALEPKYTKYLPTLMYISIAPTHSACNRLAAAVRLGQSARAMCALQRYNIQTMTERNYSEKLRAVFLAAIMVTSVVGGTVAFTGAVSAGDAGPAGGVPGDGNVNYESNLVFQGQNNLAAFNAGDVSDGDTVVLRRVTAEDGTTIDSSQFVEEYTVEGVDGPGDEVIDIDTDDLEADDYFVVDQDGDVTTPTTAGTFEVTVQDLSAEFDDDEVLPGTFSDSTVTLDVSSGRSTFDLNVSADGDLSDQELFNIHAAAQINSLSGVSVNDNGEVVISGSGETFSSPYALFREEVTSADTGAANTGSGDDTPLSTLGVSVNNPDSSSGSTIEKFGHNGDVVTGSGDTVTVGGITLGFYAQDQDSDTADFDEKVLVRSGGFDADVSFVGQDEGSYDFDFEAADTEASATASVSVQERDADASFEDGTQAVGAGDIAEFNVTLSDNDETYVQIGGENSNFIEVLYLKADDSDEPMEVRFNTRLLGTTGNVQQSDVYDTTNVDTIESAIYSASAGTPSDITAAGSASLYEDDGTGLSASTTSAGSTAFEAYLDAAGIIDASSNGGETVADQLDRPLQPTDYQIAVAGYTGESYVFDADPGGEANNQLASQTLELTQPEIGDITIHTAPEESADDTSDVSALVDAATPREEVALDDRLVVQVEATGIYGALVADAPVSSSVTPGNNGGAGPQDVNFDILEDGASTSRLQNLVDSRENVDFEVAGETGTGNQAPLEVDLGASDSDTFLVLDNDGGQFFLVTDTSSDSAFANGDAPDEETEFEAFMEYDADDGDNRFEFANAGGSGSAGTASAPFSPRGSAYQNYPYLLQGETVSSTSALTLAPRTIEYDNLNEDEQVQVANAEGAEVSATTNVAPGTDTELRLRSTDASSSFQVGNDVNISEDGSISTTYDLSNQEVGDLFDANFRVEGSSVDTTEGVIVESVSMDDGEEMNETDDSEEDMDDGEEDMDDGEEMNETDDGESEDGTSEETPGFGAIVALVALIGAALLATRRQN</sequence>
<dbReference type="NCBIfam" id="NF045517">
    <property type="entry name" value="halo_surf_dom"/>
    <property type="match status" value="1"/>
</dbReference>
<dbReference type="AlphaFoldDB" id="A0A8J8TCU0"/>
<evidence type="ECO:0000256" key="5">
    <source>
        <dbReference type="ARBA" id="ARBA00022512"/>
    </source>
</evidence>
<protein>
    <submittedName>
        <fullName evidence="17">PGF-CTERM sorting domain-containing protein</fullName>
    </submittedName>
</protein>
<keyword evidence="9" id="KW-0732">Signal</keyword>
<proteinExistence type="inferred from homology"/>
<feature type="domain" description="PGF-CTERM archaeal protein-sorting signal" evidence="15">
    <location>
        <begin position="1094"/>
        <end position="1116"/>
    </location>
</feature>
<evidence type="ECO:0000256" key="11">
    <source>
        <dbReference type="ARBA" id="ARBA00023136"/>
    </source>
</evidence>
<feature type="transmembrane region" description="Helical" evidence="14">
    <location>
        <begin position="177"/>
        <end position="199"/>
    </location>
</feature>
<dbReference type="GO" id="GO:0030115">
    <property type="term" value="C:S-layer"/>
    <property type="evidence" value="ECO:0007669"/>
    <property type="project" value="UniProtKB-SubCell"/>
</dbReference>
<evidence type="ECO:0000259" key="15">
    <source>
        <dbReference type="Pfam" id="PF18204"/>
    </source>
</evidence>
<comment type="subcellular location">
    <subcellularLocation>
        <location evidence="1">Cell membrane</location>
    </subcellularLocation>
    <subcellularLocation>
        <location evidence="2">Secreted</location>
        <location evidence="2">Cell wall</location>
        <location evidence="2">S-layer</location>
    </subcellularLocation>
</comment>
<reference evidence="17" key="1">
    <citation type="submission" date="2019-02" db="EMBL/GenBank/DDBJ databases">
        <title>Halonotius sp. a new haloarchaeum isolated from saline soil.</title>
        <authorList>
            <person name="Duran-Viseras A."/>
            <person name="Sanchez-Porro C."/>
            <person name="Ventosa A."/>
        </authorList>
    </citation>
    <scope>NUCLEOTIDE SEQUENCE</scope>
    <source>
        <strain evidence="17">F15B</strain>
    </source>
</reference>
<evidence type="ECO:0000256" key="2">
    <source>
        <dbReference type="ARBA" id="ARBA00004237"/>
    </source>
</evidence>
<gene>
    <name evidence="17" type="ORF">EGH24_00850</name>
</gene>
<evidence type="ECO:0000313" key="18">
    <source>
        <dbReference type="Proteomes" id="UP000705823"/>
    </source>
</evidence>
<accession>A0A8J8TCU0</accession>
<evidence type="ECO:0000256" key="9">
    <source>
        <dbReference type="ARBA" id="ARBA00022729"/>
    </source>
</evidence>
<dbReference type="InterPro" id="IPR057149">
    <property type="entry name" value="DUF7827"/>
</dbReference>
<dbReference type="InterPro" id="IPR026371">
    <property type="entry name" value="PGF_CTERM"/>
</dbReference>
<feature type="region of interest" description="Disordered" evidence="13">
    <location>
        <begin position="1049"/>
        <end position="1096"/>
    </location>
</feature>
<keyword evidence="11 14" id="KW-0472">Membrane</keyword>
<evidence type="ECO:0000259" key="16">
    <source>
        <dbReference type="Pfam" id="PF25162"/>
    </source>
</evidence>
<evidence type="ECO:0000256" key="3">
    <source>
        <dbReference type="ARBA" id="ARBA00009327"/>
    </source>
</evidence>
<evidence type="ECO:0000256" key="6">
    <source>
        <dbReference type="ARBA" id="ARBA00022525"/>
    </source>
</evidence>
<evidence type="ECO:0000256" key="4">
    <source>
        <dbReference type="ARBA" id="ARBA00022475"/>
    </source>
</evidence>
<evidence type="ECO:0000256" key="14">
    <source>
        <dbReference type="SAM" id="Phobius"/>
    </source>
</evidence>
<evidence type="ECO:0000256" key="13">
    <source>
        <dbReference type="SAM" id="MobiDB-lite"/>
    </source>
</evidence>
<evidence type="ECO:0000256" key="1">
    <source>
        <dbReference type="ARBA" id="ARBA00004236"/>
    </source>
</evidence>
<evidence type="ECO:0000313" key="17">
    <source>
        <dbReference type="EMBL" id="TQQ83858.1"/>
    </source>
</evidence>
<keyword evidence="10 14" id="KW-1133">Transmembrane helix</keyword>
<feature type="region of interest" description="Disordered" evidence="13">
    <location>
        <begin position="33"/>
        <end position="61"/>
    </location>
</feature>
<keyword evidence="18" id="KW-1185">Reference proteome</keyword>
<keyword evidence="8 14" id="KW-0812">Transmembrane</keyword>
<dbReference type="GO" id="GO:0005886">
    <property type="term" value="C:plasma membrane"/>
    <property type="evidence" value="ECO:0007669"/>
    <property type="project" value="UniProtKB-SubCell"/>
</dbReference>
<comment type="similarity">
    <text evidence="3">Belongs to the halobacterial S-layer protein family.</text>
</comment>
<dbReference type="Pfam" id="PF18204">
    <property type="entry name" value="PGF-CTERM"/>
    <property type="match status" value="1"/>
</dbReference>
<keyword evidence="12" id="KW-0325">Glycoprotein</keyword>